<dbReference type="Pfam" id="PF00069">
    <property type="entry name" value="Pkinase"/>
    <property type="match status" value="1"/>
</dbReference>
<dbReference type="AlphaFoldDB" id="A0A9W8Y133"/>
<dbReference type="PROSITE" id="PS50011">
    <property type="entry name" value="PROTEIN_KINASE_DOM"/>
    <property type="match status" value="1"/>
</dbReference>
<dbReference type="OrthoDB" id="4062651at2759"/>
<evidence type="ECO:0000259" key="1">
    <source>
        <dbReference type="PROSITE" id="PS50011"/>
    </source>
</evidence>
<accession>A0A9W8Y133</accession>
<evidence type="ECO:0000313" key="2">
    <source>
        <dbReference type="EMBL" id="KAJ4363594.1"/>
    </source>
</evidence>
<comment type="caution">
    <text evidence="2">The sequence shown here is derived from an EMBL/GenBank/DDBJ whole genome shotgun (WGS) entry which is preliminary data.</text>
</comment>
<dbReference type="PANTHER" id="PTHR44167">
    <property type="entry name" value="OVARIAN-SPECIFIC SERINE/THREONINE-PROTEIN KINASE LOK-RELATED"/>
    <property type="match status" value="1"/>
</dbReference>
<sequence length="319" mass="36392">MSTVSCREYARKMFRRHRGVPKEAIKSFFTELQVLKKVQHYHCVELVRTISPSLPPRYQTILKYIKAQSYTDPKYFALLMVPVGECNLYEYYIQAHNSPDRLSLLRSFFGCLTNALEYIHSSKIRHRDIKPQNIIVKGDRVFLTDFGIALDWENLSRSTTTADSGKTPIYAAPEVARYERRNTAADVWSLGCVFFEMATVLKGQTVDAMRAFFAERSGNNRFYANIKEFGAWVDTLLGMGSPRDDVVFRWVRAMLQEEGKDRPTAASLYADITTECMKHNVPFCGLCCLEAVDSSGVEDGDEDELWHEAAELTLDANLS</sequence>
<gene>
    <name evidence="2" type="ORF">N0V83_009890</name>
</gene>
<keyword evidence="3" id="KW-1185">Reference proteome</keyword>
<dbReference type="EMBL" id="JAPEUY010000019">
    <property type="protein sequence ID" value="KAJ4363594.1"/>
    <property type="molecule type" value="Genomic_DNA"/>
</dbReference>
<name>A0A9W8Y133_9PLEO</name>
<dbReference type="GO" id="GO:0005524">
    <property type="term" value="F:ATP binding"/>
    <property type="evidence" value="ECO:0007669"/>
    <property type="project" value="InterPro"/>
</dbReference>
<dbReference type="PANTHER" id="PTHR44167:SF24">
    <property type="entry name" value="SERINE_THREONINE-PROTEIN KINASE CHK2"/>
    <property type="match status" value="1"/>
</dbReference>
<organism evidence="2 3">
    <name type="scientific">Neocucurbitaria cava</name>
    <dbReference type="NCBI Taxonomy" id="798079"/>
    <lineage>
        <taxon>Eukaryota</taxon>
        <taxon>Fungi</taxon>
        <taxon>Dikarya</taxon>
        <taxon>Ascomycota</taxon>
        <taxon>Pezizomycotina</taxon>
        <taxon>Dothideomycetes</taxon>
        <taxon>Pleosporomycetidae</taxon>
        <taxon>Pleosporales</taxon>
        <taxon>Pleosporineae</taxon>
        <taxon>Cucurbitariaceae</taxon>
        <taxon>Neocucurbitaria</taxon>
    </lineage>
</organism>
<dbReference type="InterPro" id="IPR011009">
    <property type="entry name" value="Kinase-like_dom_sf"/>
</dbReference>
<dbReference type="CDD" id="cd00180">
    <property type="entry name" value="PKc"/>
    <property type="match status" value="1"/>
</dbReference>
<dbReference type="SMART" id="SM00220">
    <property type="entry name" value="S_TKc"/>
    <property type="match status" value="1"/>
</dbReference>
<dbReference type="SUPFAM" id="SSF56112">
    <property type="entry name" value="Protein kinase-like (PK-like)"/>
    <property type="match status" value="1"/>
</dbReference>
<reference evidence="2" key="1">
    <citation type="submission" date="2022-10" db="EMBL/GenBank/DDBJ databases">
        <title>Tapping the CABI collections for fungal endophytes: first genome assemblies for Collariella, Neodidymelliopsis, Ascochyta clinopodiicola, Didymella pomorum, Didymosphaeria variabile, Neocosmospora piperis and Neocucurbitaria cava.</title>
        <authorList>
            <person name="Hill R."/>
        </authorList>
    </citation>
    <scope>NUCLEOTIDE SEQUENCE</scope>
    <source>
        <strain evidence="2">IMI 356814</strain>
    </source>
</reference>
<dbReference type="InterPro" id="IPR000719">
    <property type="entry name" value="Prot_kinase_dom"/>
</dbReference>
<dbReference type="GO" id="GO:0005737">
    <property type="term" value="C:cytoplasm"/>
    <property type="evidence" value="ECO:0007669"/>
    <property type="project" value="TreeGrafter"/>
</dbReference>
<feature type="domain" description="Protein kinase" evidence="1">
    <location>
        <begin position="1"/>
        <end position="274"/>
    </location>
</feature>
<dbReference type="Proteomes" id="UP001140560">
    <property type="component" value="Unassembled WGS sequence"/>
</dbReference>
<dbReference type="PROSITE" id="PS00108">
    <property type="entry name" value="PROTEIN_KINASE_ST"/>
    <property type="match status" value="1"/>
</dbReference>
<protein>
    <recommendedName>
        <fullName evidence="1">Protein kinase domain-containing protein</fullName>
    </recommendedName>
</protein>
<dbReference type="GO" id="GO:0005634">
    <property type="term" value="C:nucleus"/>
    <property type="evidence" value="ECO:0007669"/>
    <property type="project" value="TreeGrafter"/>
</dbReference>
<dbReference type="Gene3D" id="1.10.510.10">
    <property type="entry name" value="Transferase(Phosphotransferase) domain 1"/>
    <property type="match status" value="1"/>
</dbReference>
<proteinExistence type="predicted"/>
<dbReference type="GO" id="GO:0044773">
    <property type="term" value="P:mitotic DNA damage checkpoint signaling"/>
    <property type="evidence" value="ECO:0007669"/>
    <property type="project" value="TreeGrafter"/>
</dbReference>
<evidence type="ECO:0000313" key="3">
    <source>
        <dbReference type="Proteomes" id="UP001140560"/>
    </source>
</evidence>
<dbReference type="InterPro" id="IPR008271">
    <property type="entry name" value="Ser/Thr_kinase_AS"/>
</dbReference>
<dbReference type="GO" id="GO:0004674">
    <property type="term" value="F:protein serine/threonine kinase activity"/>
    <property type="evidence" value="ECO:0007669"/>
    <property type="project" value="TreeGrafter"/>
</dbReference>